<dbReference type="PANTHER" id="PTHR35176">
    <property type="entry name" value="HEME OXYGENASE HI_0854-RELATED"/>
    <property type="match status" value="1"/>
</dbReference>
<evidence type="ECO:0000313" key="4">
    <source>
        <dbReference type="Proteomes" id="UP000324678"/>
    </source>
</evidence>
<dbReference type="KEGG" id="ail:FLP10_04645"/>
<proteinExistence type="predicted"/>
<dbReference type="InterPro" id="IPR012349">
    <property type="entry name" value="Split_barrel_FMN-bd"/>
</dbReference>
<dbReference type="OrthoDB" id="162914at2"/>
<dbReference type="Pfam" id="PF01243">
    <property type="entry name" value="PNPOx_N"/>
    <property type="match status" value="1"/>
</dbReference>
<dbReference type="GO" id="GO:0005829">
    <property type="term" value="C:cytosol"/>
    <property type="evidence" value="ECO:0007669"/>
    <property type="project" value="TreeGrafter"/>
</dbReference>
<protein>
    <recommendedName>
        <fullName evidence="2">Pyridoxamine 5'-phosphate oxidase N-terminal domain-containing protein</fullName>
    </recommendedName>
</protein>
<dbReference type="InterPro" id="IPR052019">
    <property type="entry name" value="F420H2_bilvrd_red/Heme_oxyg"/>
</dbReference>
<keyword evidence="1" id="KW-0560">Oxidoreductase</keyword>
<dbReference type="Proteomes" id="UP000324678">
    <property type="component" value="Chromosome"/>
</dbReference>
<dbReference type="InterPro" id="IPR011576">
    <property type="entry name" value="Pyridox_Oxase_N"/>
</dbReference>
<name>A0A5C1YFL0_9MICO</name>
<dbReference type="GO" id="GO:0016627">
    <property type="term" value="F:oxidoreductase activity, acting on the CH-CH group of donors"/>
    <property type="evidence" value="ECO:0007669"/>
    <property type="project" value="TreeGrafter"/>
</dbReference>
<dbReference type="GO" id="GO:0070967">
    <property type="term" value="F:coenzyme F420 binding"/>
    <property type="evidence" value="ECO:0007669"/>
    <property type="project" value="TreeGrafter"/>
</dbReference>
<evidence type="ECO:0000313" key="3">
    <source>
        <dbReference type="EMBL" id="QEO13789.1"/>
    </source>
</evidence>
<accession>A0A5C1YFL0</accession>
<evidence type="ECO:0000256" key="1">
    <source>
        <dbReference type="ARBA" id="ARBA00023002"/>
    </source>
</evidence>
<sequence length="139" mass="14624">MDLRGLIAYVNRERYGVVATTGRDGAPGAAYLPFAATDAGELVFDTKPDSRKVANLRADGRVAVVIGGPSGTTLQAEGVADFPEGDERSRCVDAYLATYPEFAGSVRGGGVEVVRVRLAWARFGDFRTAAAQVAEVDLG</sequence>
<evidence type="ECO:0000259" key="2">
    <source>
        <dbReference type="Pfam" id="PF01243"/>
    </source>
</evidence>
<dbReference type="PANTHER" id="PTHR35176:SF6">
    <property type="entry name" value="HEME OXYGENASE HI_0854-RELATED"/>
    <property type="match status" value="1"/>
</dbReference>
<dbReference type="RefSeq" id="WP_149159812.1">
    <property type="nucleotide sequence ID" value="NZ_CP043505.1"/>
</dbReference>
<dbReference type="SUPFAM" id="SSF50475">
    <property type="entry name" value="FMN-binding split barrel"/>
    <property type="match status" value="1"/>
</dbReference>
<keyword evidence="4" id="KW-1185">Reference proteome</keyword>
<dbReference type="AlphaFoldDB" id="A0A5C1YFL0"/>
<feature type="domain" description="Pyridoxamine 5'-phosphate oxidase N-terminal" evidence="2">
    <location>
        <begin position="9"/>
        <end position="122"/>
    </location>
</feature>
<dbReference type="EMBL" id="CP043505">
    <property type="protein sequence ID" value="QEO13789.1"/>
    <property type="molecule type" value="Genomic_DNA"/>
</dbReference>
<gene>
    <name evidence="3" type="ORF">FLP10_04645</name>
</gene>
<organism evidence="3 4">
    <name type="scientific">Agromyces intestinalis</name>
    <dbReference type="NCBI Taxonomy" id="2592652"/>
    <lineage>
        <taxon>Bacteria</taxon>
        <taxon>Bacillati</taxon>
        <taxon>Actinomycetota</taxon>
        <taxon>Actinomycetes</taxon>
        <taxon>Micrococcales</taxon>
        <taxon>Microbacteriaceae</taxon>
        <taxon>Agromyces</taxon>
    </lineage>
</organism>
<dbReference type="Gene3D" id="2.30.110.10">
    <property type="entry name" value="Electron Transport, Fmn-binding Protein, Chain A"/>
    <property type="match status" value="1"/>
</dbReference>
<reference evidence="3 4" key="1">
    <citation type="submission" date="2019-09" db="EMBL/GenBank/DDBJ databases">
        <title>Genome sequencing of strain KACC 19306.</title>
        <authorList>
            <person name="Heo J."/>
            <person name="Kim S.-J."/>
            <person name="Kim J.-S."/>
            <person name="Hong S.-B."/>
            <person name="Kwon S.-W."/>
        </authorList>
    </citation>
    <scope>NUCLEOTIDE SEQUENCE [LARGE SCALE GENOMIC DNA]</scope>
    <source>
        <strain evidence="3 4">KACC 19306</strain>
    </source>
</reference>